<dbReference type="InterPro" id="IPR047654">
    <property type="entry name" value="IS1634_transpos"/>
</dbReference>
<keyword evidence="3" id="KW-1185">Reference proteome</keyword>
<evidence type="ECO:0000313" key="3">
    <source>
        <dbReference type="Proteomes" id="UP000248917"/>
    </source>
</evidence>
<sequence>MFIRKKPNKSGLVSVQIIDKSKGKYKVVKTVGSSNDPDEIERLMVQAKDQARQLVGLQEIDFTNHREVFEQVLSSITSHRLVGIKYVLGKIFDEIGFGQIQDELFRDLVLYRLIYPKSKLKTTEFLYRYEQKSYSEDQVYRFMDKLHSKYKEIVQHISYTHTLRVLGEEIHAVFYDVTTLYFEIEREDEVRKAGFSKDGKHKHPQIVLGLLVSKDAYPLAYDIFEGNKYEGDTFLPILEGFRTKYGFQKLTVVADAGLLSNRNVSELIKKGYEFILGARIKSESNEVKDKILNLDFGKEKKHLIEKDGLKLVVTHSEDRAKKDRYNREKGLARLEKLLKSGKLTKSSINNKGYNKFLKMEGEVTLAVDSEKVTLDQKWDGLKGYLTNSTMTVAEILQNYRHLWQIEKAFRVAKSELKIRPIFHFKRERIEAHICLNFTAYKVYKELDRQLKEKKSDFTPEKVIEIIQNIYEITVVTPKHEVLRKTMILTEEQKMIQDLFGF</sequence>
<dbReference type="GO" id="GO:0003677">
    <property type="term" value="F:DNA binding"/>
    <property type="evidence" value="ECO:0007669"/>
    <property type="project" value="InterPro"/>
</dbReference>
<accession>A0A326RM63</accession>
<dbReference type="AlphaFoldDB" id="A0A326RM63"/>
<reference evidence="2 3" key="1">
    <citation type="submission" date="2018-06" db="EMBL/GenBank/DDBJ databases">
        <title>Genomic Encyclopedia of Archaeal and Bacterial Type Strains, Phase II (KMG-II): from individual species to whole genera.</title>
        <authorList>
            <person name="Goeker M."/>
        </authorList>
    </citation>
    <scope>NUCLEOTIDE SEQUENCE [LARGE SCALE GENOMIC DNA]</scope>
    <source>
        <strain evidence="2 3">T4</strain>
    </source>
</reference>
<dbReference type="SUPFAM" id="SSF53098">
    <property type="entry name" value="Ribonuclease H-like"/>
    <property type="match status" value="1"/>
</dbReference>
<comment type="caution">
    <text evidence="2">The sequence shown here is derived from an EMBL/GenBank/DDBJ whole genome shotgun (WGS) entry which is preliminary data.</text>
</comment>
<evidence type="ECO:0000259" key="1">
    <source>
        <dbReference type="Pfam" id="PF01609"/>
    </source>
</evidence>
<dbReference type="EMBL" id="QKTX01000041">
    <property type="protein sequence ID" value="PZV75229.1"/>
    <property type="molecule type" value="Genomic_DNA"/>
</dbReference>
<name>A0A326RM63_9BACT</name>
<dbReference type="OrthoDB" id="740398at2"/>
<evidence type="ECO:0000313" key="2">
    <source>
        <dbReference type="EMBL" id="PZV75229.1"/>
    </source>
</evidence>
<protein>
    <submittedName>
        <fullName evidence="2">IS4 family transposase</fullName>
    </submittedName>
</protein>
<dbReference type="NCBIfam" id="NF033559">
    <property type="entry name" value="transpos_IS1634"/>
    <property type="match status" value="1"/>
</dbReference>
<dbReference type="Pfam" id="PF01609">
    <property type="entry name" value="DDE_Tnp_1"/>
    <property type="match status" value="1"/>
</dbReference>
<dbReference type="GO" id="GO:0004803">
    <property type="term" value="F:transposase activity"/>
    <property type="evidence" value="ECO:0007669"/>
    <property type="project" value="InterPro"/>
</dbReference>
<feature type="domain" description="Transposase IS4-like" evidence="1">
    <location>
        <begin position="183"/>
        <end position="440"/>
    </location>
</feature>
<dbReference type="InterPro" id="IPR012337">
    <property type="entry name" value="RNaseH-like_sf"/>
</dbReference>
<dbReference type="GO" id="GO:0006313">
    <property type="term" value="P:DNA transposition"/>
    <property type="evidence" value="ECO:0007669"/>
    <property type="project" value="InterPro"/>
</dbReference>
<gene>
    <name evidence="2" type="ORF">CLV31_1411</name>
</gene>
<proteinExistence type="predicted"/>
<dbReference type="InterPro" id="IPR002559">
    <property type="entry name" value="Transposase_11"/>
</dbReference>
<dbReference type="RefSeq" id="WP_111395178.1">
    <property type="nucleotide sequence ID" value="NZ_QKTX01000041.1"/>
</dbReference>
<dbReference type="Proteomes" id="UP000248917">
    <property type="component" value="Unassembled WGS sequence"/>
</dbReference>
<organism evidence="2 3">
    <name type="scientific">Algoriphagus aquaeductus</name>
    <dbReference type="NCBI Taxonomy" id="475299"/>
    <lineage>
        <taxon>Bacteria</taxon>
        <taxon>Pseudomonadati</taxon>
        <taxon>Bacteroidota</taxon>
        <taxon>Cytophagia</taxon>
        <taxon>Cytophagales</taxon>
        <taxon>Cyclobacteriaceae</taxon>
        <taxon>Algoriphagus</taxon>
    </lineage>
</organism>